<gene>
    <name evidence="2" type="ORF">DPMN_173728</name>
</gene>
<sequence>MLRVYQVQDPQPYSLVHIGLNLSTAIIFAIVSSLVWITDFLLNLLFTLDVHLKIDDSSCTLTMAHGS</sequence>
<evidence type="ECO:0000256" key="1">
    <source>
        <dbReference type="SAM" id="Phobius"/>
    </source>
</evidence>
<name>A0A9D4E4U9_DREPO</name>
<proteinExistence type="predicted"/>
<comment type="caution">
    <text evidence="2">The sequence shown here is derived from an EMBL/GenBank/DDBJ whole genome shotgun (WGS) entry which is preliminary data.</text>
</comment>
<keyword evidence="1" id="KW-0812">Transmembrane</keyword>
<evidence type="ECO:0000313" key="2">
    <source>
        <dbReference type="EMBL" id="KAH3772391.1"/>
    </source>
</evidence>
<dbReference type="AlphaFoldDB" id="A0A9D4E4U9"/>
<protein>
    <submittedName>
        <fullName evidence="2">Uncharacterized protein</fullName>
    </submittedName>
</protein>
<feature type="transmembrane region" description="Helical" evidence="1">
    <location>
        <begin position="20"/>
        <end position="46"/>
    </location>
</feature>
<accession>A0A9D4E4U9</accession>
<reference evidence="2" key="1">
    <citation type="journal article" date="2019" name="bioRxiv">
        <title>The Genome of the Zebra Mussel, Dreissena polymorpha: A Resource for Invasive Species Research.</title>
        <authorList>
            <person name="McCartney M.A."/>
            <person name="Auch B."/>
            <person name="Kono T."/>
            <person name="Mallez S."/>
            <person name="Zhang Y."/>
            <person name="Obille A."/>
            <person name="Becker A."/>
            <person name="Abrahante J.E."/>
            <person name="Garbe J."/>
            <person name="Badalamenti J.P."/>
            <person name="Herman A."/>
            <person name="Mangelson H."/>
            <person name="Liachko I."/>
            <person name="Sullivan S."/>
            <person name="Sone E.D."/>
            <person name="Koren S."/>
            <person name="Silverstein K.A.T."/>
            <person name="Beckman K.B."/>
            <person name="Gohl D.M."/>
        </authorList>
    </citation>
    <scope>NUCLEOTIDE SEQUENCE</scope>
    <source>
        <strain evidence="2">Duluth1</strain>
        <tissue evidence="2">Whole animal</tissue>
    </source>
</reference>
<evidence type="ECO:0000313" key="3">
    <source>
        <dbReference type="Proteomes" id="UP000828390"/>
    </source>
</evidence>
<reference evidence="2" key="2">
    <citation type="submission" date="2020-11" db="EMBL/GenBank/DDBJ databases">
        <authorList>
            <person name="McCartney M.A."/>
            <person name="Auch B."/>
            <person name="Kono T."/>
            <person name="Mallez S."/>
            <person name="Becker A."/>
            <person name="Gohl D.M."/>
            <person name="Silverstein K.A.T."/>
            <person name="Koren S."/>
            <person name="Bechman K.B."/>
            <person name="Herman A."/>
            <person name="Abrahante J.E."/>
            <person name="Garbe J."/>
        </authorList>
    </citation>
    <scope>NUCLEOTIDE SEQUENCE</scope>
    <source>
        <strain evidence="2">Duluth1</strain>
        <tissue evidence="2">Whole animal</tissue>
    </source>
</reference>
<dbReference type="EMBL" id="JAIWYP010000009">
    <property type="protein sequence ID" value="KAH3772391.1"/>
    <property type="molecule type" value="Genomic_DNA"/>
</dbReference>
<keyword evidence="1" id="KW-0472">Membrane</keyword>
<keyword evidence="3" id="KW-1185">Reference proteome</keyword>
<dbReference type="Proteomes" id="UP000828390">
    <property type="component" value="Unassembled WGS sequence"/>
</dbReference>
<keyword evidence="1" id="KW-1133">Transmembrane helix</keyword>
<organism evidence="2 3">
    <name type="scientific">Dreissena polymorpha</name>
    <name type="common">Zebra mussel</name>
    <name type="synonym">Mytilus polymorpha</name>
    <dbReference type="NCBI Taxonomy" id="45954"/>
    <lineage>
        <taxon>Eukaryota</taxon>
        <taxon>Metazoa</taxon>
        <taxon>Spiralia</taxon>
        <taxon>Lophotrochozoa</taxon>
        <taxon>Mollusca</taxon>
        <taxon>Bivalvia</taxon>
        <taxon>Autobranchia</taxon>
        <taxon>Heteroconchia</taxon>
        <taxon>Euheterodonta</taxon>
        <taxon>Imparidentia</taxon>
        <taxon>Neoheterodontei</taxon>
        <taxon>Myida</taxon>
        <taxon>Dreissenoidea</taxon>
        <taxon>Dreissenidae</taxon>
        <taxon>Dreissena</taxon>
    </lineage>
</organism>